<accession>A0ABR0A1W4</accession>
<dbReference type="Proteomes" id="UP001234178">
    <property type="component" value="Unassembled WGS sequence"/>
</dbReference>
<sequence>MTQCTDETAGDLTPTLTLRWYYLVEGLVRRYYMEHSGKPKCTGTQESENGNMRTAELTAELMTTNDR</sequence>
<dbReference type="EMBL" id="JAOYFB010000036">
    <property type="protein sequence ID" value="KAK4019162.1"/>
    <property type="molecule type" value="Genomic_DNA"/>
</dbReference>
<evidence type="ECO:0000313" key="2">
    <source>
        <dbReference type="Proteomes" id="UP001234178"/>
    </source>
</evidence>
<keyword evidence="2" id="KW-1185">Reference proteome</keyword>
<proteinExistence type="predicted"/>
<protein>
    <submittedName>
        <fullName evidence="1">Uncharacterized protein</fullName>
    </submittedName>
</protein>
<name>A0ABR0A1W4_9CRUS</name>
<comment type="caution">
    <text evidence="1">The sequence shown here is derived from an EMBL/GenBank/DDBJ whole genome shotgun (WGS) entry which is preliminary data.</text>
</comment>
<gene>
    <name evidence="1" type="ORF">OUZ56_001191</name>
</gene>
<reference evidence="1 2" key="1">
    <citation type="journal article" date="2023" name="Nucleic Acids Res.">
        <title>The hologenome of Daphnia magna reveals possible DNA methylation and microbiome-mediated evolution of the host genome.</title>
        <authorList>
            <person name="Chaturvedi A."/>
            <person name="Li X."/>
            <person name="Dhandapani V."/>
            <person name="Marshall H."/>
            <person name="Kissane S."/>
            <person name="Cuenca-Cambronero M."/>
            <person name="Asole G."/>
            <person name="Calvet F."/>
            <person name="Ruiz-Romero M."/>
            <person name="Marangio P."/>
            <person name="Guigo R."/>
            <person name="Rago D."/>
            <person name="Mirbahai L."/>
            <person name="Eastwood N."/>
            <person name="Colbourne J.K."/>
            <person name="Zhou J."/>
            <person name="Mallon E."/>
            <person name="Orsini L."/>
        </authorList>
    </citation>
    <scope>NUCLEOTIDE SEQUENCE [LARGE SCALE GENOMIC DNA]</scope>
    <source>
        <strain evidence="1">LRV0_1</strain>
    </source>
</reference>
<evidence type="ECO:0000313" key="1">
    <source>
        <dbReference type="EMBL" id="KAK4019162.1"/>
    </source>
</evidence>
<organism evidence="1 2">
    <name type="scientific">Daphnia magna</name>
    <dbReference type="NCBI Taxonomy" id="35525"/>
    <lineage>
        <taxon>Eukaryota</taxon>
        <taxon>Metazoa</taxon>
        <taxon>Ecdysozoa</taxon>
        <taxon>Arthropoda</taxon>
        <taxon>Crustacea</taxon>
        <taxon>Branchiopoda</taxon>
        <taxon>Diplostraca</taxon>
        <taxon>Cladocera</taxon>
        <taxon>Anomopoda</taxon>
        <taxon>Daphniidae</taxon>
        <taxon>Daphnia</taxon>
    </lineage>
</organism>